<feature type="region of interest" description="Disordered" evidence="1">
    <location>
        <begin position="1"/>
        <end position="39"/>
    </location>
</feature>
<gene>
    <name evidence="2" type="ORF">GBAR_LOCUS12831</name>
</gene>
<protein>
    <submittedName>
        <fullName evidence="2">Uncharacterized protein</fullName>
    </submittedName>
</protein>
<sequence>MLLGRSSLCPERSSLSRVVTGTPAYGTPPHVNTSQHVTPNDHYEKGCPIVILKN</sequence>
<organism evidence="2 3">
    <name type="scientific">Geodia barretti</name>
    <name type="common">Barrett's horny sponge</name>
    <dbReference type="NCBI Taxonomy" id="519541"/>
    <lineage>
        <taxon>Eukaryota</taxon>
        <taxon>Metazoa</taxon>
        <taxon>Porifera</taxon>
        <taxon>Demospongiae</taxon>
        <taxon>Heteroscleromorpha</taxon>
        <taxon>Tetractinellida</taxon>
        <taxon>Astrophorina</taxon>
        <taxon>Geodiidae</taxon>
        <taxon>Geodia</taxon>
    </lineage>
</organism>
<evidence type="ECO:0000313" key="3">
    <source>
        <dbReference type="Proteomes" id="UP001174909"/>
    </source>
</evidence>
<evidence type="ECO:0000313" key="2">
    <source>
        <dbReference type="EMBL" id="CAI8021686.1"/>
    </source>
</evidence>
<evidence type="ECO:0000256" key="1">
    <source>
        <dbReference type="SAM" id="MobiDB-lite"/>
    </source>
</evidence>
<reference evidence="2" key="1">
    <citation type="submission" date="2023-03" db="EMBL/GenBank/DDBJ databases">
        <authorList>
            <person name="Steffen K."/>
            <person name="Cardenas P."/>
        </authorList>
    </citation>
    <scope>NUCLEOTIDE SEQUENCE</scope>
</reference>
<accession>A0AA35WLV8</accession>
<dbReference type="Proteomes" id="UP001174909">
    <property type="component" value="Unassembled WGS sequence"/>
</dbReference>
<name>A0AA35WLV8_GEOBA</name>
<feature type="non-terminal residue" evidence="2">
    <location>
        <position position="54"/>
    </location>
</feature>
<dbReference type="AlphaFoldDB" id="A0AA35WLV8"/>
<comment type="caution">
    <text evidence="2">The sequence shown here is derived from an EMBL/GenBank/DDBJ whole genome shotgun (WGS) entry which is preliminary data.</text>
</comment>
<keyword evidence="3" id="KW-1185">Reference proteome</keyword>
<proteinExistence type="predicted"/>
<dbReference type="EMBL" id="CASHTH010001914">
    <property type="protein sequence ID" value="CAI8021686.1"/>
    <property type="molecule type" value="Genomic_DNA"/>
</dbReference>